<comment type="catalytic activity">
    <reaction evidence="13">
        <text>L-tyrosyl-[protein] + ATP = O-phospho-L-tyrosyl-[protein] + ADP + H(+)</text>
        <dbReference type="Rhea" id="RHEA:10596"/>
        <dbReference type="Rhea" id="RHEA-COMP:10136"/>
        <dbReference type="Rhea" id="RHEA-COMP:20101"/>
        <dbReference type="ChEBI" id="CHEBI:15378"/>
        <dbReference type="ChEBI" id="CHEBI:30616"/>
        <dbReference type="ChEBI" id="CHEBI:46858"/>
        <dbReference type="ChEBI" id="CHEBI:61978"/>
        <dbReference type="ChEBI" id="CHEBI:456216"/>
        <dbReference type="EC" id="2.7.10.2"/>
    </reaction>
</comment>
<evidence type="ECO:0000256" key="1">
    <source>
        <dbReference type="ARBA" id="ARBA00005132"/>
    </source>
</evidence>
<keyword evidence="9" id="KW-0972">Capsule biogenesis/degradation</keyword>
<keyword evidence="11" id="KW-0270">Exopolysaccharide synthesis</keyword>
<dbReference type="CDD" id="cd05387">
    <property type="entry name" value="BY-kinase"/>
    <property type="match status" value="1"/>
</dbReference>
<keyword evidence="7 15" id="KW-0418">Kinase</keyword>
<dbReference type="InterPro" id="IPR027417">
    <property type="entry name" value="P-loop_NTPase"/>
</dbReference>
<evidence type="ECO:0000256" key="11">
    <source>
        <dbReference type="ARBA" id="ARBA00023169"/>
    </source>
</evidence>
<evidence type="ECO:0000256" key="13">
    <source>
        <dbReference type="ARBA" id="ARBA00051245"/>
    </source>
</evidence>
<evidence type="ECO:0000256" key="8">
    <source>
        <dbReference type="ARBA" id="ARBA00022840"/>
    </source>
</evidence>
<accession>A0A4P5PHK6</accession>
<proteinExistence type="inferred from homology"/>
<comment type="caution">
    <text evidence="15">The sequence shown here is derived from an EMBL/GenBank/DDBJ whole genome shotgun (WGS) entry which is preliminary data.</text>
</comment>
<dbReference type="UniPathway" id="UPA00934"/>
<protein>
    <recommendedName>
        <fullName evidence="4">Tyrosine-protein kinase CpsD</fullName>
        <ecNumber evidence="3">2.7.10.2</ecNumber>
    </recommendedName>
</protein>
<dbReference type="RefSeq" id="WP_146624177.1">
    <property type="nucleotide sequence ID" value="NZ_BJCC01000038.1"/>
</dbReference>
<dbReference type="NCBIfam" id="TIGR01007">
    <property type="entry name" value="eps_fam"/>
    <property type="match status" value="1"/>
</dbReference>
<dbReference type="GO" id="GO:0045227">
    <property type="term" value="P:capsule polysaccharide biosynthetic process"/>
    <property type="evidence" value="ECO:0007669"/>
    <property type="project" value="UniProtKB-UniPathway"/>
</dbReference>
<dbReference type="PANTHER" id="PTHR32309:SF13">
    <property type="entry name" value="FERRIC ENTEROBACTIN TRANSPORT PROTEIN FEPE"/>
    <property type="match status" value="1"/>
</dbReference>
<evidence type="ECO:0000256" key="12">
    <source>
        <dbReference type="ARBA" id="ARBA00024964"/>
    </source>
</evidence>
<dbReference type="GO" id="GO:0005524">
    <property type="term" value="F:ATP binding"/>
    <property type="evidence" value="ECO:0007669"/>
    <property type="project" value="UniProtKB-KW"/>
</dbReference>
<comment type="pathway">
    <text evidence="1">Capsule biogenesis; capsule polysaccharide biosynthesis.</text>
</comment>
<evidence type="ECO:0000256" key="10">
    <source>
        <dbReference type="ARBA" id="ARBA00023137"/>
    </source>
</evidence>
<dbReference type="InterPro" id="IPR005702">
    <property type="entry name" value="Wzc-like_C"/>
</dbReference>
<comment type="similarity">
    <text evidence="2">Belongs to the CpsD/CapB family.</text>
</comment>
<evidence type="ECO:0000256" key="5">
    <source>
        <dbReference type="ARBA" id="ARBA00022679"/>
    </source>
</evidence>
<evidence type="ECO:0000256" key="6">
    <source>
        <dbReference type="ARBA" id="ARBA00022741"/>
    </source>
</evidence>
<evidence type="ECO:0000313" key="15">
    <source>
        <dbReference type="EMBL" id="GCF95808.1"/>
    </source>
</evidence>
<name>A0A4P5PHK6_9ENTE</name>
<keyword evidence="5" id="KW-0808">Transferase</keyword>
<dbReference type="InterPro" id="IPR025669">
    <property type="entry name" value="AAA_dom"/>
</dbReference>
<dbReference type="PANTHER" id="PTHR32309">
    <property type="entry name" value="TYROSINE-PROTEIN KINASE"/>
    <property type="match status" value="1"/>
</dbReference>
<keyword evidence="16" id="KW-1185">Reference proteome</keyword>
<comment type="function">
    <text evidence="12">Involved in the regulation of capsular polysaccharide biosynthesis. Autophosphorylation of CpsD attenuates its activity and reduces the level of encapsulation. May be part of a complex that directs the coordinated polymerization and export to the cell surface of the capsular polysaccharide.</text>
</comment>
<dbReference type="EMBL" id="BJCC01000038">
    <property type="protein sequence ID" value="GCF95808.1"/>
    <property type="molecule type" value="Genomic_DNA"/>
</dbReference>
<dbReference type="SUPFAM" id="SSF52540">
    <property type="entry name" value="P-loop containing nucleoside triphosphate hydrolases"/>
    <property type="match status" value="1"/>
</dbReference>
<dbReference type="EC" id="2.7.10.2" evidence="3"/>
<keyword evidence="10" id="KW-0829">Tyrosine-protein kinase</keyword>
<feature type="domain" description="AAA" evidence="14">
    <location>
        <begin position="57"/>
        <end position="185"/>
    </location>
</feature>
<dbReference type="OrthoDB" id="9794577at2"/>
<dbReference type="GO" id="GO:0004715">
    <property type="term" value="F:non-membrane spanning protein tyrosine kinase activity"/>
    <property type="evidence" value="ECO:0007669"/>
    <property type="project" value="UniProtKB-EC"/>
</dbReference>
<evidence type="ECO:0000256" key="9">
    <source>
        <dbReference type="ARBA" id="ARBA00022903"/>
    </source>
</evidence>
<dbReference type="GO" id="GO:0005886">
    <property type="term" value="C:plasma membrane"/>
    <property type="evidence" value="ECO:0007669"/>
    <property type="project" value="TreeGrafter"/>
</dbReference>
<gene>
    <name evidence="15" type="primary">cap5B_4</name>
    <name evidence="15" type="ORF">NRIC_36990</name>
</gene>
<dbReference type="InterPro" id="IPR050445">
    <property type="entry name" value="Bact_polysacc_biosynth/exp"/>
</dbReference>
<reference evidence="16" key="1">
    <citation type="submission" date="2019-02" db="EMBL/GenBank/DDBJ databases">
        <title>Draft genome sequence of Enterococcus sp. Gos25-1.</title>
        <authorList>
            <person name="Tanaka N."/>
            <person name="Shiwa Y."/>
            <person name="Fujita N."/>
        </authorList>
    </citation>
    <scope>NUCLEOTIDE SEQUENCE [LARGE SCALE GENOMIC DNA]</scope>
    <source>
        <strain evidence="16">Gos25-1</strain>
    </source>
</reference>
<organism evidence="15 16">
    <name type="scientific">Enterococcus florum</name>
    <dbReference type="NCBI Taxonomy" id="2480627"/>
    <lineage>
        <taxon>Bacteria</taxon>
        <taxon>Bacillati</taxon>
        <taxon>Bacillota</taxon>
        <taxon>Bacilli</taxon>
        <taxon>Lactobacillales</taxon>
        <taxon>Enterococcaceae</taxon>
        <taxon>Enterococcus</taxon>
    </lineage>
</organism>
<dbReference type="Gene3D" id="3.40.50.300">
    <property type="entry name" value="P-loop containing nucleotide triphosphate hydrolases"/>
    <property type="match status" value="1"/>
</dbReference>
<keyword evidence="8" id="KW-0067">ATP-binding</keyword>
<keyword evidence="6" id="KW-0547">Nucleotide-binding</keyword>
<evidence type="ECO:0000256" key="3">
    <source>
        <dbReference type="ARBA" id="ARBA00011903"/>
    </source>
</evidence>
<evidence type="ECO:0000256" key="4">
    <source>
        <dbReference type="ARBA" id="ARBA00019200"/>
    </source>
</evidence>
<evidence type="ECO:0000313" key="16">
    <source>
        <dbReference type="Proteomes" id="UP000290567"/>
    </source>
</evidence>
<dbReference type="FunFam" id="3.40.50.300:FF:000527">
    <property type="entry name" value="Tyrosine-protein kinase etk"/>
    <property type="match status" value="1"/>
</dbReference>
<sequence length="229" mass="25095">MKKRKQSVHAPVSLIAHTERFSMAAERYRGIRSNIHFSAAGKEIQTLVVTSAGPDEGKSTTAVNLAIVFADSGSRVLLVDADLRKPSIALSFQMLNTRGLSTLLIGHDATVQSCCQASGLENLMVLTSGPLPPNPSELLGSKRMLDLLEEMKADYDYIIFDLPPVVTVTDAQILAAYSDGTILVVRERKTRRQELAKAKELLTLASANVLGVVYNGQKREKLTEDYYMQ</sequence>
<dbReference type="AlphaFoldDB" id="A0A4P5PHK6"/>
<evidence type="ECO:0000256" key="2">
    <source>
        <dbReference type="ARBA" id="ARBA00007316"/>
    </source>
</evidence>
<evidence type="ECO:0000259" key="14">
    <source>
        <dbReference type="Pfam" id="PF13614"/>
    </source>
</evidence>
<dbReference type="Pfam" id="PF13614">
    <property type="entry name" value="AAA_31"/>
    <property type="match status" value="1"/>
</dbReference>
<dbReference type="GO" id="GO:0042802">
    <property type="term" value="F:identical protein binding"/>
    <property type="evidence" value="ECO:0007669"/>
    <property type="project" value="UniProtKB-ARBA"/>
</dbReference>
<dbReference type="Proteomes" id="UP000290567">
    <property type="component" value="Unassembled WGS sequence"/>
</dbReference>
<evidence type="ECO:0000256" key="7">
    <source>
        <dbReference type="ARBA" id="ARBA00022777"/>
    </source>
</evidence>